<dbReference type="EMBL" id="JH795870">
    <property type="protein sequence ID" value="EJT99302.1"/>
    <property type="molecule type" value="Genomic_DNA"/>
</dbReference>
<sequence length="320" mass="34783">MDSVLQDIDVLPYKRFYSAEKIPDLTGKVAVVTGGSSGIGAEICRQLATHGAKVYILSRGEAQAQGVIAEIKNTHPSAQLEYHKLNLESIAESIESAKLLMEKTDRIDIVHLNAGLVMTSLESTTDGIEPTVGIQHLGHFAFIMTLLPFLEKQTLDDVRIVVTASRNHSLVAKGIDFTKLGPSKQKDLDDAMAKYAQAKLCNVLMSNYLAKLLKNRGVTNVTINSHDPGVIVTNLMNPIARELGCFAGVFLALYRLIGISPQQGALTGLFVSTSPDAKGISGEYYIPIGQRAKCAKLAQDEALQKKLWEWSEAQMARTSS</sequence>
<reference evidence="2 3" key="1">
    <citation type="journal article" date="2012" name="Science">
        <title>The Paleozoic origin of enzymatic lignin decomposition reconstructed from 31 fungal genomes.</title>
        <authorList>
            <person name="Floudas D."/>
            <person name="Binder M."/>
            <person name="Riley R."/>
            <person name="Barry K."/>
            <person name="Blanchette R.A."/>
            <person name="Henrissat B."/>
            <person name="Martinez A.T."/>
            <person name="Otillar R."/>
            <person name="Spatafora J.W."/>
            <person name="Yadav J.S."/>
            <person name="Aerts A."/>
            <person name="Benoit I."/>
            <person name="Boyd A."/>
            <person name="Carlson A."/>
            <person name="Copeland A."/>
            <person name="Coutinho P.M."/>
            <person name="de Vries R.P."/>
            <person name="Ferreira P."/>
            <person name="Findley K."/>
            <person name="Foster B."/>
            <person name="Gaskell J."/>
            <person name="Glotzer D."/>
            <person name="Gorecki P."/>
            <person name="Heitman J."/>
            <person name="Hesse C."/>
            <person name="Hori C."/>
            <person name="Igarashi K."/>
            <person name="Jurgens J.A."/>
            <person name="Kallen N."/>
            <person name="Kersten P."/>
            <person name="Kohler A."/>
            <person name="Kuees U."/>
            <person name="Kumar T.K.A."/>
            <person name="Kuo A."/>
            <person name="LaButti K."/>
            <person name="Larrondo L.F."/>
            <person name="Lindquist E."/>
            <person name="Ling A."/>
            <person name="Lombard V."/>
            <person name="Lucas S."/>
            <person name="Lundell T."/>
            <person name="Martin R."/>
            <person name="McLaughlin D.J."/>
            <person name="Morgenstern I."/>
            <person name="Morin E."/>
            <person name="Murat C."/>
            <person name="Nagy L.G."/>
            <person name="Nolan M."/>
            <person name="Ohm R.A."/>
            <person name="Patyshakuliyeva A."/>
            <person name="Rokas A."/>
            <person name="Ruiz-Duenas F.J."/>
            <person name="Sabat G."/>
            <person name="Salamov A."/>
            <person name="Samejima M."/>
            <person name="Schmutz J."/>
            <person name="Slot J.C."/>
            <person name="St John F."/>
            <person name="Stenlid J."/>
            <person name="Sun H."/>
            <person name="Sun S."/>
            <person name="Syed K."/>
            <person name="Tsang A."/>
            <person name="Wiebenga A."/>
            <person name="Young D."/>
            <person name="Pisabarro A."/>
            <person name="Eastwood D.C."/>
            <person name="Martin F."/>
            <person name="Cullen D."/>
            <person name="Grigoriev I.V."/>
            <person name="Hibbett D.S."/>
        </authorList>
    </citation>
    <scope>NUCLEOTIDE SEQUENCE [LARGE SCALE GENOMIC DNA]</scope>
    <source>
        <strain evidence="2 3">DJM-731 SS1</strain>
    </source>
</reference>
<dbReference type="AlphaFoldDB" id="M5G6A8"/>
<dbReference type="STRING" id="1858805.M5G6A8"/>
<dbReference type="InterPro" id="IPR002347">
    <property type="entry name" value="SDR_fam"/>
</dbReference>
<dbReference type="PANTHER" id="PTHR43157:SF31">
    <property type="entry name" value="PHOSPHATIDYLINOSITOL-GLYCAN BIOSYNTHESIS CLASS F PROTEIN"/>
    <property type="match status" value="1"/>
</dbReference>
<gene>
    <name evidence="2" type="ORF">DACRYDRAFT_82414</name>
</gene>
<dbReference type="Proteomes" id="UP000030653">
    <property type="component" value="Unassembled WGS sequence"/>
</dbReference>
<dbReference type="GeneID" id="63691628"/>
<dbReference type="OMA" id="QWTENEL"/>
<protein>
    <submittedName>
        <fullName evidence="2">NADP-binding protein</fullName>
    </submittedName>
</protein>
<keyword evidence="1" id="KW-0560">Oxidoreductase</keyword>
<evidence type="ECO:0000313" key="3">
    <source>
        <dbReference type="Proteomes" id="UP000030653"/>
    </source>
</evidence>
<dbReference type="PRINTS" id="PR00081">
    <property type="entry name" value="GDHRDH"/>
</dbReference>
<dbReference type="RefSeq" id="XP_040626200.1">
    <property type="nucleotide sequence ID" value="XM_040776566.1"/>
</dbReference>
<dbReference type="HOGENOM" id="CLU_010194_44_6_1"/>
<dbReference type="GO" id="GO:0016491">
    <property type="term" value="F:oxidoreductase activity"/>
    <property type="evidence" value="ECO:0007669"/>
    <property type="project" value="UniProtKB-KW"/>
</dbReference>
<evidence type="ECO:0000313" key="2">
    <source>
        <dbReference type="EMBL" id="EJT99302.1"/>
    </source>
</evidence>
<dbReference type="SUPFAM" id="SSF51735">
    <property type="entry name" value="NAD(P)-binding Rossmann-fold domains"/>
    <property type="match status" value="1"/>
</dbReference>
<dbReference type="PANTHER" id="PTHR43157">
    <property type="entry name" value="PHOSPHATIDYLINOSITOL-GLYCAN BIOSYNTHESIS CLASS F PROTEIN-RELATED"/>
    <property type="match status" value="1"/>
</dbReference>
<keyword evidence="3" id="KW-1185">Reference proteome</keyword>
<name>M5G6A8_DACPD</name>
<proteinExistence type="predicted"/>
<accession>M5G6A8</accession>
<dbReference type="Gene3D" id="3.40.50.720">
    <property type="entry name" value="NAD(P)-binding Rossmann-like Domain"/>
    <property type="match status" value="1"/>
</dbReference>
<evidence type="ECO:0000256" key="1">
    <source>
        <dbReference type="ARBA" id="ARBA00023002"/>
    </source>
</evidence>
<organism evidence="2 3">
    <name type="scientific">Dacryopinax primogenitus (strain DJM 731)</name>
    <name type="common">Brown rot fungus</name>
    <dbReference type="NCBI Taxonomy" id="1858805"/>
    <lineage>
        <taxon>Eukaryota</taxon>
        <taxon>Fungi</taxon>
        <taxon>Dikarya</taxon>
        <taxon>Basidiomycota</taxon>
        <taxon>Agaricomycotina</taxon>
        <taxon>Dacrymycetes</taxon>
        <taxon>Dacrymycetales</taxon>
        <taxon>Dacrymycetaceae</taxon>
        <taxon>Dacryopinax</taxon>
    </lineage>
</organism>
<dbReference type="OrthoDB" id="191139at2759"/>
<dbReference type="InterPro" id="IPR036291">
    <property type="entry name" value="NAD(P)-bd_dom_sf"/>
</dbReference>
<dbReference type="Pfam" id="PF00106">
    <property type="entry name" value="adh_short"/>
    <property type="match status" value="1"/>
</dbReference>